<feature type="compositionally biased region" description="Low complexity" evidence="19">
    <location>
        <begin position="2454"/>
        <end position="2466"/>
    </location>
</feature>
<dbReference type="GO" id="GO:0009395">
    <property type="term" value="P:phospholipid catabolic process"/>
    <property type="evidence" value="ECO:0007669"/>
    <property type="project" value="TreeGrafter"/>
</dbReference>
<feature type="compositionally biased region" description="Low complexity" evidence="19">
    <location>
        <begin position="1758"/>
        <end position="1769"/>
    </location>
</feature>
<dbReference type="SMART" id="SM00155">
    <property type="entry name" value="PLDc"/>
    <property type="match status" value="2"/>
</dbReference>
<dbReference type="InParanoid" id="A0A316YXW5"/>
<dbReference type="EMBL" id="KZ819634">
    <property type="protein sequence ID" value="PWN92923.1"/>
    <property type="molecule type" value="Genomic_DNA"/>
</dbReference>
<sequence>MTAAGSSANDALHHLYDQTSAMLGFGQQQQQQEGAAQGEQGGESQDQKDIDGPGNHPQDESNPMHGSDMKASEDETRGEQTQKAGYEEASKPGQRTTQSGRQADALERAMGEEGPVGQQLGAQLDRELKDDLYARQRNEGHEPKLQESTKVAAGAAVGEPLQSDRNRAEDAKEQRLKEEKQEKAEDDSDTASMREENEKDQPSPATQQHPHQKGPEWASRPDDAQRRKLKEAAAERKRQDSGRESTWRRLKKGLKPQDGAGEGGEGGEGADQDRAQGPLDIRGIDLLRDPKENEERARQQAESGQSNEDQAPPPPPKSGASNNLGQLFVPTPKTPRTPSGASPSQPSPSSRRFSWRGQPSPSATQDGQESPAESPTQAKMTRISKLMMGSQSRSSSTMANGTSSTMPATARDDNEAGDQDDGTIRGVDGMTHHPTGGAAARWGVLRQRLKENRAKRSKTGDTKSRVVGQMSVVTELQSGILPVFLLKMSLERDEAGHRRIPVLLNHVRLKITDSINIFHNTHAIFRIELEYGDGLVRWVCYRSLRDFINLHTHYRAAALRGYLGRPVGAGEGDVGLPSFPKTSLPYFNQLKQQGWTKNSENVKADFAKAQRDALEDYIIELIKRTMFRPEANRLCKFFEISALGISLSTRGGYQGKQGYLRILSRSSRKDAQRGILTPVSWAKSHEPKWFIVRESYIAIVDEPDTLQVHDVFLIDGSFEIERPKRLYKQTIHLAHELGHGSGAKERGSSEDVEGEGSGKNRSQEGDEGGEDTPQTGTTARTMQEASEADSPKTRAQKQTEHRRNASAPAGKSNDKTALLTEGQFNTEKIRGKKSGKSKVAAFEQEEGESTDDDDVFEGQSGNRKRSKDDPNANVSSHTFYIRNAERKLKLVARNERQMDQFIASMDRVARRNIFSRPNRFGSFAPIRLNCNAQWLVDGRDYFWQVSRALLRAKDRIFIHDWWLSPELYLRRPGHPKYRLDNILKKKAEEGVKIFVIIYNEVSNNFTPTDSNYTKQRLIGLHRNIYVQRSPSHFQTGTFYWAHHEKLCVVDETIAFMGGLDLCFGRWDTSTHMLTDNTHPSLIPGQSNASADGLSEDGPAPAADPALLGPGANGKEFYVWPGQDFANERVIEWHDLTKPQDDLFERHRHPRMPWHDVALQLIGQPARDLCRHFTQRWNFLLRIKNHKRLMPFLVPPPDFQPSELKKFDLTGTCEAQICRSAGPWSLGTASTVEHSIQNAYLKAIQMSEHFVYIENQFFVTSTETRGTVIENQIGEALVSRIIRAHREQTPWRAVIIIPLIPGFPMPIDHPDASSVRLIVELQYRSICTGEHSIFGKLRREGIDPDNYITFFSLRQWGRLPGGQLTTEQVYIHAKAMIVDDRLALIGSANINERSQRGDRDSELACVVRDTDLVDGTMAGKPFKVGRFAHSLRVRLMREHLGVDVDEIDAAAIEEQDRRPSRMLDEDDHWDPANEQGKDGDPSVGTTQVHPRKQFGNLGRTVAEFVGPVGSGARREAKEELSGVASRMKEQENAQLAKDDKQQQHPMHRHGAGESVEQPIPERIERIVETHHARPGKGSENTVVPTVEERIIVDDPTLAPGAGDGASTPSHAKSKSGEDLKRAMSSKMSINPWAPPATTPEIDADMFEDPLDDRFFKDMWLASAVHNTQIFRKVFKCVPDDTVTTWAEYKAFNAWADRLSRSSGLAPTASTTAAAAAAAAAPTANGTKNSKPNSPQIKPQTSHVNGTSGATGHEEENHDSGYSSGAGLASAETGHSKGLEGASSSQSHRGSPAAHEKHLPTTSPPANAFPKHIPKPDDGFTKRELEQMEALLEETRGTLVLFSTRFLEAEDRSDNLLFPMDKINPLNELPHLLEPDARHLPVAEVVLLLLLLGGTREWLALFDIEALCGPAPLADAHADARRRQRGEVLVERLGGRQRRERGALDVASRSSVAVGRSIVFVVFVVDAIGKQWKVPMQSAKHPAPPATVDMDERSKKRMKRAHEEEGELQQQASEGGDAPRPTLGGVVEQQGSNAGGLDLPGAVGNASRQNHQQPPVIGGGHRASLPQLALPGGQSPRPMGPPSSSVSSGNPNMNNNAFRPSPGATAGPSMRPSNPATPQGQLPVQGSTPTSFSRQSMSGPATPAGSSGFRTPVTGPQTPVGPGQPLPPPSSVREGKAKDPFGGGSSGGGGGGGGAGVDSLQDLMGMTGVDLRAEEEAIQKRGSLAQSSVATAAVAHGHGQAMTQRANVPRSLPFYLEIFPLSHHIHKIAARYGLGVEPEVLTYISIATRVRFRNLLESMVTASRHRNWSSHLRPPPMYEGEEAGSDSSRPMYDEEIHDDPSKLLAALAKVEKAEEARARLARQEREERKAARMEGAEGDGPSAGEEGARDGAAEGSAGGGGEGGEEGGKKKGAKKPGVAATARNMTEDKRLKLANKTAAAALGFGNTGKAWMFGGASASSSPSPAASSGKLNGSAGGKALPKPRFAPAPDQQASSSSSWSSSKLAPGSTSSGSSFANPGGWGDLAARQRAQEERERQARVRVTLDDALYALEMERAGGAGRGSGESVLYKTRALGSRAFPPPKNPPPS</sequence>
<evidence type="ECO:0000256" key="11">
    <source>
        <dbReference type="ARBA" id="ARBA00023098"/>
    </source>
</evidence>
<evidence type="ECO:0000256" key="8">
    <source>
        <dbReference type="ARBA" id="ARBA00022801"/>
    </source>
</evidence>
<comment type="similarity">
    <text evidence="3">Belongs to the TAF4 family.</text>
</comment>
<feature type="compositionally biased region" description="Basic and acidic residues" evidence="19">
    <location>
        <begin position="1511"/>
        <end position="1541"/>
    </location>
</feature>
<dbReference type="Gene3D" id="3.30.1520.10">
    <property type="entry name" value="Phox-like domain"/>
    <property type="match status" value="1"/>
</dbReference>
<dbReference type="STRING" id="215250.A0A316YXW5"/>
<dbReference type="EC" id="3.1.4.4" evidence="5"/>
<dbReference type="InterPro" id="IPR009072">
    <property type="entry name" value="Histone-fold"/>
</dbReference>
<evidence type="ECO:0000256" key="4">
    <source>
        <dbReference type="ARBA" id="ARBA00008664"/>
    </source>
</evidence>
<feature type="compositionally biased region" description="Polar residues" evidence="19">
    <location>
        <begin position="1077"/>
        <end position="1089"/>
    </location>
</feature>
<dbReference type="SMART" id="SM00233">
    <property type="entry name" value="PH"/>
    <property type="match status" value="1"/>
</dbReference>
<feature type="compositionally biased region" description="Basic and acidic residues" evidence="19">
    <location>
        <begin position="737"/>
        <end position="749"/>
    </location>
</feature>
<feature type="compositionally biased region" description="Low complexity" evidence="19">
    <location>
        <begin position="1096"/>
        <end position="1106"/>
    </location>
</feature>
<feature type="compositionally biased region" description="Low complexity" evidence="19">
    <location>
        <begin position="2069"/>
        <end position="2094"/>
    </location>
</feature>
<gene>
    <name evidence="21" type="ORF">FA10DRAFT_257326</name>
</gene>
<feature type="compositionally biased region" description="Polar residues" evidence="19">
    <location>
        <begin position="300"/>
        <end position="309"/>
    </location>
</feature>
<comment type="catalytic activity">
    <reaction evidence="1">
        <text>a 1,2-diacyl-sn-glycero-3-phosphocholine + H2O = a 1,2-diacyl-sn-glycero-3-phosphate + choline + H(+)</text>
        <dbReference type="Rhea" id="RHEA:14445"/>
        <dbReference type="ChEBI" id="CHEBI:15354"/>
        <dbReference type="ChEBI" id="CHEBI:15377"/>
        <dbReference type="ChEBI" id="CHEBI:15378"/>
        <dbReference type="ChEBI" id="CHEBI:57643"/>
        <dbReference type="ChEBI" id="CHEBI:58608"/>
        <dbReference type="EC" id="3.1.4.4"/>
    </reaction>
</comment>
<proteinExistence type="inferred from homology"/>
<feature type="compositionally biased region" description="Basic and acidic residues" evidence="19">
    <location>
        <begin position="219"/>
        <end position="247"/>
    </location>
</feature>
<evidence type="ECO:0000313" key="21">
    <source>
        <dbReference type="EMBL" id="PWN92923.1"/>
    </source>
</evidence>
<reference evidence="21 22" key="1">
    <citation type="journal article" date="2018" name="Mol. Biol. Evol.">
        <title>Broad Genomic Sampling Reveals a Smut Pathogenic Ancestry of the Fungal Clade Ustilaginomycotina.</title>
        <authorList>
            <person name="Kijpornyongpan T."/>
            <person name="Mondo S.J."/>
            <person name="Barry K."/>
            <person name="Sandor L."/>
            <person name="Lee J."/>
            <person name="Lipzen A."/>
            <person name="Pangilinan J."/>
            <person name="LaButti K."/>
            <person name="Hainaut M."/>
            <person name="Henrissat B."/>
            <person name="Grigoriev I.V."/>
            <person name="Spatafora J.W."/>
            <person name="Aime M.C."/>
        </authorList>
    </citation>
    <scope>NUCLEOTIDE SEQUENCE [LARGE SCALE GENOMIC DNA]</scope>
    <source>
        <strain evidence="21 22">MCA 4198</strain>
    </source>
</reference>
<feature type="compositionally biased region" description="Low complexity" evidence="19">
    <location>
        <begin position="338"/>
        <end position="356"/>
    </location>
</feature>
<dbReference type="OrthoDB" id="14911at2759"/>
<keyword evidence="9" id="KW-0442">Lipid degradation</keyword>
<feature type="compositionally biased region" description="Basic and acidic residues" evidence="19">
    <location>
        <begin position="789"/>
        <end position="803"/>
    </location>
</feature>
<dbReference type="CDD" id="cd06093">
    <property type="entry name" value="PX_domain"/>
    <property type="match status" value="1"/>
</dbReference>
<dbReference type="Pfam" id="PF00614">
    <property type="entry name" value="PLDc"/>
    <property type="match status" value="1"/>
</dbReference>
<evidence type="ECO:0000256" key="19">
    <source>
        <dbReference type="SAM" id="MobiDB-lite"/>
    </source>
</evidence>
<feature type="region of interest" description="Disordered" evidence="19">
    <location>
        <begin position="1718"/>
        <end position="1816"/>
    </location>
</feature>
<feature type="region of interest" description="Disordered" evidence="19">
    <location>
        <begin position="1592"/>
        <end position="1638"/>
    </location>
</feature>
<organism evidence="21 22">
    <name type="scientific">Acaromyces ingoldii</name>
    <dbReference type="NCBI Taxonomy" id="215250"/>
    <lineage>
        <taxon>Eukaryota</taxon>
        <taxon>Fungi</taxon>
        <taxon>Dikarya</taxon>
        <taxon>Basidiomycota</taxon>
        <taxon>Ustilaginomycotina</taxon>
        <taxon>Exobasidiomycetes</taxon>
        <taxon>Exobasidiales</taxon>
        <taxon>Cryptobasidiaceae</taxon>
        <taxon>Acaromyces</taxon>
    </lineage>
</organism>
<keyword evidence="12" id="KW-0804">Transcription</keyword>
<feature type="domain" description="PLD phosphodiesterase" evidence="20">
    <location>
        <begin position="1366"/>
        <end position="1393"/>
    </location>
</feature>
<evidence type="ECO:0000313" key="22">
    <source>
        <dbReference type="Proteomes" id="UP000245768"/>
    </source>
</evidence>
<feature type="region of interest" description="Disordered" evidence="19">
    <location>
        <begin position="1974"/>
        <end position="2199"/>
    </location>
</feature>
<feature type="compositionally biased region" description="Acidic residues" evidence="19">
    <location>
        <begin position="843"/>
        <end position="856"/>
    </location>
</feature>
<dbReference type="CDD" id="cd09141">
    <property type="entry name" value="PLDc_vPLD1_2_yPLD_like_2"/>
    <property type="match status" value="1"/>
</dbReference>
<evidence type="ECO:0000256" key="3">
    <source>
        <dbReference type="ARBA" id="ARBA00006178"/>
    </source>
</evidence>
<feature type="compositionally biased region" description="Polar residues" evidence="19">
    <location>
        <begin position="2109"/>
        <end position="2147"/>
    </location>
</feature>
<evidence type="ECO:0000256" key="6">
    <source>
        <dbReference type="ARBA" id="ARBA00017306"/>
    </source>
</evidence>
<name>A0A316YXW5_9BASI</name>
<dbReference type="InterPro" id="IPR001849">
    <property type="entry name" value="PH_domain"/>
</dbReference>
<feature type="region of interest" description="Disordered" evidence="19">
    <location>
        <begin position="2301"/>
        <end position="2333"/>
    </location>
</feature>
<dbReference type="RefSeq" id="XP_025380121.1">
    <property type="nucleotide sequence ID" value="XM_025519849.1"/>
</dbReference>
<dbReference type="Gene3D" id="1.10.20.10">
    <property type="entry name" value="Histone, subunit A"/>
    <property type="match status" value="1"/>
</dbReference>
<feature type="compositionally biased region" description="Basic and acidic residues" evidence="19">
    <location>
        <begin position="67"/>
        <end position="90"/>
    </location>
</feature>
<keyword evidence="11" id="KW-0443">Lipid metabolism</keyword>
<evidence type="ECO:0000256" key="12">
    <source>
        <dbReference type="ARBA" id="ARBA00023163"/>
    </source>
</evidence>
<dbReference type="GO" id="GO:0005669">
    <property type="term" value="C:transcription factor TFIID complex"/>
    <property type="evidence" value="ECO:0007669"/>
    <property type="project" value="InterPro"/>
</dbReference>
<feature type="compositionally biased region" description="Polar residues" evidence="19">
    <location>
        <begin position="357"/>
        <end position="379"/>
    </location>
</feature>
<dbReference type="InterPro" id="IPR036871">
    <property type="entry name" value="PX_dom_sf"/>
</dbReference>
<feature type="compositionally biased region" description="Pro residues" evidence="19">
    <location>
        <begin position="2577"/>
        <end position="2586"/>
    </location>
</feature>
<dbReference type="PROSITE" id="PS50035">
    <property type="entry name" value="PLD"/>
    <property type="match status" value="2"/>
</dbReference>
<feature type="compositionally biased region" description="Basic and acidic residues" evidence="19">
    <location>
        <begin position="2527"/>
        <end position="2537"/>
    </location>
</feature>
<evidence type="ECO:0000256" key="2">
    <source>
        <dbReference type="ARBA" id="ARBA00004123"/>
    </source>
</evidence>
<evidence type="ECO:0000256" key="5">
    <source>
        <dbReference type="ARBA" id="ARBA00012027"/>
    </source>
</evidence>
<evidence type="ECO:0000256" key="9">
    <source>
        <dbReference type="ARBA" id="ARBA00022963"/>
    </source>
</evidence>
<feature type="domain" description="PLD phosphodiesterase" evidence="20">
    <location>
        <begin position="1038"/>
        <end position="1065"/>
    </location>
</feature>
<evidence type="ECO:0000256" key="14">
    <source>
        <dbReference type="ARBA" id="ARBA00025346"/>
    </source>
</evidence>
<feature type="compositionally biased region" description="Gly residues" evidence="19">
    <location>
        <begin position="2179"/>
        <end position="2194"/>
    </location>
</feature>
<dbReference type="SUPFAM" id="SSF64268">
    <property type="entry name" value="PX domain"/>
    <property type="match status" value="1"/>
</dbReference>
<feature type="region of interest" description="Disordered" evidence="19">
    <location>
        <begin position="1077"/>
        <end position="1106"/>
    </location>
</feature>
<comment type="similarity">
    <text evidence="4">Belongs to the phospholipase D family.</text>
</comment>
<evidence type="ECO:0000256" key="17">
    <source>
        <dbReference type="ARBA" id="ARBA00074658"/>
    </source>
</evidence>
<feature type="compositionally biased region" description="Basic and acidic residues" evidence="19">
    <location>
        <begin position="2356"/>
        <end position="2373"/>
    </location>
</feature>
<feature type="region of interest" description="Disordered" evidence="19">
    <location>
        <begin position="2552"/>
        <end position="2586"/>
    </location>
</feature>
<dbReference type="SUPFAM" id="SSF56024">
    <property type="entry name" value="Phospholipase D/nuclease"/>
    <property type="match status" value="2"/>
</dbReference>
<dbReference type="CDD" id="cd09138">
    <property type="entry name" value="PLDc_vPLD1_2_yPLD_like_1"/>
    <property type="match status" value="1"/>
</dbReference>
<keyword evidence="22" id="KW-1185">Reference proteome</keyword>
<evidence type="ECO:0000256" key="7">
    <source>
        <dbReference type="ARBA" id="ARBA00022737"/>
    </source>
</evidence>
<evidence type="ECO:0000259" key="20">
    <source>
        <dbReference type="PROSITE" id="PS50035"/>
    </source>
</evidence>
<feature type="compositionally biased region" description="Polar residues" evidence="19">
    <location>
        <begin position="389"/>
        <end position="407"/>
    </location>
</feature>
<keyword evidence="10" id="KW-0805">Transcription regulation</keyword>
<dbReference type="InterPro" id="IPR007900">
    <property type="entry name" value="TAF4_C"/>
</dbReference>
<dbReference type="GO" id="GO:0046982">
    <property type="term" value="F:protein heterodimerization activity"/>
    <property type="evidence" value="ECO:0007669"/>
    <property type="project" value="InterPro"/>
</dbReference>
<comment type="function">
    <text evidence="14">Functions as a component of the DNA-binding general transcription factor complex TFIID. Binding of TFIID to a promoter (with or without TATA element) is the initial step in pre-initiation complex (PIC) formation. TFIID plays a key role in the regulation of gene expression by RNA polymerase II through different activities such as transcription activator interaction, core promoter recognition and selectivity, TFIIA and TFIIB interaction, chromatin modification (histone acetylation by TAF1), facilitation of DNA opening and initiation of transcription.</text>
</comment>
<feature type="region of interest" description="Disordered" evidence="19">
    <location>
        <begin position="20"/>
        <end position="443"/>
    </location>
</feature>
<comment type="subcellular location">
    <subcellularLocation>
        <location evidence="2">Nucleus</location>
    </subcellularLocation>
</comment>
<evidence type="ECO:0000256" key="16">
    <source>
        <dbReference type="ARBA" id="ARBA00042228"/>
    </source>
</evidence>
<evidence type="ECO:0000256" key="15">
    <source>
        <dbReference type="ARBA" id="ARBA00031747"/>
    </source>
</evidence>
<feature type="compositionally biased region" description="Basic and acidic residues" evidence="19">
    <location>
        <begin position="282"/>
        <end position="299"/>
    </location>
</feature>
<protein>
    <recommendedName>
        <fullName evidence="17">Phospholipase D1</fullName>
        <ecNumber evidence="5">3.1.4.4</ecNumber>
    </recommendedName>
    <alternativeName>
        <fullName evidence="16">Choline phosphatase 1</fullName>
    </alternativeName>
    <alternativeName>
        <fullName evidence="18">Phosphatidylcholine-hydrolyzing phospholipase D1</fullName>
    </alternativeName>
    <alternativeName>
        <fullName evidence="15">TBP-associated factor 4</fullName>
    </alternativeName>
    <alternativeName>
        <fullName evidence="6">Transcription initiation factor TFIID subunit 4</fullName>
    </alternativeName>
</protein>
<feature type="region of interest" description="Disordered" evidence="19">
    <location>
        <begin position="2356"/>
        <end position="2427"/>
    </location>
</feature>
<dbReference type="CDD" id="cd08045">
    <property type="entry name" value="HFD_TAF4"/>
    <property type="match status" value="1"/>
</dbReference>
<feature type="compositionally biased region" description="Polar residues" evidence="19">
    <location>
        <begin position="772"/>
        <end position="784"/>
    </location>
</feature>
<feature type="compositionally biased region" description="Low complexity" evidence="19">
    <location>
        <begin position="2149"/>
        <end position="2159"/>
    </location>
</feature>
<evidence type="ECO:0000256" key="10">
    <source>
        <dbReference type="ARBA" id="ARBA00023015"/>
    </source>
</evidence>
<feature type="compositionally biased region" description="Polar residues" evidence="19">
    <location>
        <begin position="1723"/>
        <end position="1748"/>
    </location>
</feature>
<feature type="compositionally biased region" description="Polar residues" evidence="19">
    <location>
        <begin position="2505"/>
        <end position="2514"/>
    </location>
</feature>
<feature type="compositionally biased region" description="Basic and acidic residues" evidence="19">
    <location>
        <begin position="192"/>
        <end position="201"/>
    </location>
</feature>
<evidence type="ECO:0000256" key="1">
    <source>
        <dbReference type="ARBA" id="ARBA00000798"/>
    </source>
</evidence>
<feature type="region of interest" description="Disordered" evidence="19">
    <location>
        <begin position="737"/>
        <end position="878"/>
    </location>
</feature>
<feature type="region of interest" description="Disordered" evidence="19">
    <location>
        <begin position="2448"/>
        <end position="2537"/>
    </location>
</feature>
<dbReference type="GO" id="GO:0035091">
    <property type="term" value="F:phosphatidylinositol binding"/>
    <property type="evidence" value="ECO:0007669"/>
    <property type="project" value="InterPro"/>
</dbReference>
<dbReference type="GeneID" id="37041765"/>
<dbReference type="Gene3D" id="3.30.870.10">
    <property type="entry name" value="Endonuclease Chain A"/>
    <property type="match status" value="2"/>
</dbReference>
<feature type="compositionally biased region" description="Low complexity" evidence="19">
    <location>
        <begin position="26"/>
        <end position="38"/>
    </location>
</feature>
<dbReference type="FunFam" id="3.30.870.10:FF:000011">
    <property type="entry name" value="Phospholipase"/>
    <property type="match status" value="1"/>
</dbReference>
<keyword evidence="8" id="KW-0378">Hydrolase</keyword>
<dbReference type="PANTHER" id="PTHR18896:SF76">
    <property type="entry name" value="PHOSPHOLIPASE"/>
    <property type="match status" value="1"/>
</dbReference>
<feature type="compositionally biased region" description="Gly residues" evidence="19">
    <location>
        <begin position="260"/>
        <end position="269"/>
    </location>
</feature>
<dbReference type="InterPro" id="IPR001736">
    <property type="entry name" value="PLipase_D/transphosphatidylase"/>
</dbReference>
<feature type="region of interest" description="Disordered" evidence="19">
    <location>
        <begin position="1452"/>
        <end position="1487"/>
    </location>
</feature>
<evidence type="ECO:0000256" key="13">
    <source>
        <dbReference type="ARBA" id="ARBA00023242"/>
    </source>
</evidence>
<dbReference type="Pfam" id="PF05236">
    <property type="entry name" value="TAF4"/>
    <property type="match status" value="1"/>
</dbReference>
<evidence type="ECO:0000256" key="18">
    <source>
        <dbReference type="ARBA" id="ARBA00079280"/>
    </source>
</evidence>
<feature type="compositionally biased region" description="Basic and acidic residues" evidence="19">
    <location>
        <begin position="1453"/>
        <end position="1479"/>
    </location>
</feature>
<dbReference type="GO" id="GO:0006352">
    <property type="term" value="P:DNA-templated transcription initiation"/>
    <property type="evidence" value="ECO:0007669"/>
    <property type="project" value="InterPro"/>
</dbReference>
<dbReference type="InterPro" id="IPR015679">
    <property type="entry name" value="PLipase_D_fam"/>
</dbReference>
<dbReference type="PANTHER" id="PTHR18896">
    <property type="entry name" value="PHOSPHOLIPASE D"/>
    <property type="match status" value="1"/>
</dbReference>
<dbReference type="GO" id="GO:0004630">
    <property type="term" value="F:phospholipase D activity"/>
    <property type="evidence" value="ECO:0007669"/>
    <property type="project" value="UniProtKB-EC"/>
</dbReference>
<dbReference type="Proteomes" id="UP000245768">
    <property type="component" value="Unassembled WGS sequence"/>
</dbReference>
<keyword evidence="7" id="KW-0677">Repeat</keyword>
<feature type="compositionally biased region" description="Basic and acidic residues" evidence="19">
    <location>
        <begin position="124"/>
        <end position="147"/>
    </location>
</feature>
<keyword evidence="13" id="KW-0539">Nucleus</keyword>
<feature type="compositionally biased region" description="Basic and acidic residues" evidence="19">
    <location>
        <begin position="162"/>
        <end position="183"/>
    </location>
</feature>
<accession>A0A316YXW5</accession>
<feature type="region of interest" description="Disordered" evidence="19">
    <location>
        <begin position="1508"/>
        <end position="1558"/>
    </location>
</feature>